<dbReference type="Pfam" id="PF02625">
    <property type="entry name" value="XdhC_CoxI"/>
    <property type="match status" value="1"/>
</dbReference>
<dbReference type="Proteomes" id="UP000436911">
    <property type="component" value="Unassembled WGS sequence"/>
</dbReference>
<accession>A0A368NL10</accession>
<protein>
    <submittedName>
        <fullName evidence="3">Xanthine dehydrogenase accessory protein XdhC</fullName>
    </submittedName>
</protein>
<dbReference type="GeneID" id="60684388"/>
<evidence type="ECO:0000259" key="2">
    <source>
        <dbReference type="Pfam" id="PF13478"/>
    </source>
</evidence>
<dbReference type="PANTHER" id="PTHR30388">
    <property type="entry name" value="ALDEHYDE OXIDOREDUCTASE MOLYBDENUM COFACTOR ASSEMBLY PROTEIN"/>
    <property type="match status" value="1"/>
</dbReference>
<reference evidence="3 4" key="1">
    <citation type="submission" date="2018-08" db="EMBL/GenBank/DDBJ databases">
        <title>Genome sequencing of Agrobacterium vitis strain ICMP 10754.</title>
        <authorList>
            <person name="Visnovsky S.B."/>
            <person name="Pitman A.R."/>
        </authorList>
    </citation>
    <scope>NUCLEOTIDE SEQUENCE [LARGE SCALE GENOMIC DNA]</scope>
    <source>
        <strain evidence="3 4">ICMP 10754</strain>
    </source>
</reference>
<proteinExistence type="predicted"/>
<dbReference type="AlphaFoldDB" id="A0A368NL10"/>
<dbReference type="SUPFAM" id="SSF51905">
    <property type="entry name" value="FAD/NAD(P)-binding domain"/>
    <property type="match status" value="1"/>
</dbReference>
<dbReference type="RefSeq" id="WP_081089183.1">
    <property type="nucleotide sequence ID" value="NZ_CP055265.1"/>
</dbReference>
<dbReference type="InterPro" id="IPR014308">
    <property type="entry name" value="Xanthine_DH_XdhC"/>
</dbReference>
<dbReference type="NCBIfam" id="TIGR02964">
    <property type="entry name" value="xanthine_xdhC"/>
    <property type="match status" value="1"/>
</dbReference>
<evidence type="ECO:0000259" key="1">
    <source>
        <dbReference type="Pfam" id="PF02625"/>
    </source>
</evidence>
<dbReference type="OrthoDB" id="61481at2"/>
<evidence type="ECO:0000313" key="4">
    <source>
        <dbReference type="Proteomes" id="UP000436911"/>
    </source>
</evidence>
<evidence type="ECO:0000313" key="3">
    <source>
        <dbReference type="EMBL" id="KAA3525411.1"/>
    </source>
</evidence>
<dbReference type="InterPro" id="IPR036188">
    <property type="entry name" value="FAD/NAD-bd_sf"/>
</dbReference>
<feature type="domain" description="XdhC- CoxI" evidence="1">
    <location>
        <begin position="14"/>
        <end position="73"/>
    </location>
</feature>
<dbReference type="Gene3D" id="3.40.50.720">
    <property type="entry name" value="NAD(P)-binding Rossmann-like Domain"/>
    <property type="match status" value="1"/>
</dbReference>
<sequence>MTDLSGAVLAAFLSRHADCVAVTVTEAKGSTPREAGALMVVARHQVLGTIGGGQLEYLAIEKARAMLDAGEDQAEMDVPLGPAIGQCCGGWVKLTLSLLTQQRRQELLTLAQQAWQAFPQVFIFGAGHVGLALAAALAPLPFRTRLIDARDAIDGAVPTGIPLDRTAMPEAHVAQIAPGGAAVIVTHDHALDFLIAREALARDDLAYIGMIGSATKRASFAHWLEREGDNSAILDRLILPIGASPIKDKRPPVIAALVAAELVNRLL</sequence>
<gene>
    <name evidence="3" type="primary">xdhC</name>
    <name evidence="3" type="ORF">DXT89_17945</name>
</gene>
<dbReference type="EMBL" id="QUSG01000011">
    <property type="protein sequence ID" value="KAA3525411.1"/>
    <property type="molecule type" value="Genomic_DNA"/>
</dbReference>
<dbReference type="Pfam" id="PF13478">
    <property type="entry name" value="XdhC_C"/>
    <property type="match status" value="1"/>
</dbReference>
<name>A0A368NL10_AGRVI</name>
<dbReference type="InterPro" id="IPR052698">
    <property type="entry name" value="MoCofactor_Util/Proc"/>
</dbReference>
<organism evidence="3 4">
    <name type="scientific">Agrobacterium vitis</name>
    <name type="common">Rhizobium vitis</name>
    <dbReference type="NCBI Taxonomy" id="373"/>
    <lineage>
        <taxon>Bacteria</taxon>
        <taxon>Pseudomonadati</taxon>
        <taxon>Pseudomonadota</taxon>
        <taxon>Alphaproteobacteria</taxon>
        <taxon>Hyphomicrobiales</taxon>
        <taxon>Rhizobiaceae</taxon>
        <taxon>Rhizobium/Agrobacterium group</taxon>
        <taxon>Agrobacterium</taxon>
    </lineage>
</organism>
<dbReference type="InterPro" id="IPR027051">
    <property type="entry name" value="XdhC_Rossmann_dom"/>
</dbReference>
<comment type="caution">
    <text evidence="3">The sequence shown here is derived from an EMBL/GenBank/DDBJ whole genome shotgun (WGS) entry which is preliminary data.</text>
</comment>
<dbReference type="PANTHER" id="PTHR30388:SF6">
    <property type="entry name" value="XANTHINE DEHYDROGENASE SUBUNIT A-RELATED"/>
    <property type="match status" value="1"/>
</dbReference>
<feature type="domain" description="XdhC Rossmann" evidence="2">
    <location>
        <begin position="121"/>
        <end position="262"/>
    </location>
</feature>
<dbReference type="InterPro" id="IPR003777">
    <property type="entry name" value="XdhC_CoxI"/>
</dbReference>